<feature type="coiled-coil region" evidence="3">
    <location>
        <begin position="270"/>
        <end position="354"/>
    </location>
</feature>
<feature type="chain" id="PRO_5038819704" evidence="5">
    <location>
        <begin position="25"/>
        <end position="568"/>
    </location>
</feature>
<accession>A0A543E460</accession>
<dbReference type="PANTHER" id="PTHR32347">
    <property type="entry name" value="EFFLUX SYSTEM COMPONENT YKNX-RELATED"/>
    <property type="match status" value="1"/>
</dbReference>
<proteinExistence type="predicted"/>
<protein>
    <submittedName>
        <fullName evidence="6">HlyD family secretion protein</fullName>
    </submittedName>
</protein>
<evidence type="ECO:0000256" key="3">
    <source>
        <dbReference type="SAM" id="Coils"/>
    </source>
</evidence>
<dbReference type="Gene3D" id="2.40.30.170">
    <property type="match status" value="1"/>
</dbReference>
<dbReference type="PROSITE" id="PS51257">
    <property type="entry name" value="PROKAR_LIPOPROTEIN"/>
    <property type="match status" value="1"/>
</dbReference>
<feature type="signal peptide" evidence="5">
    <location>
        <begin position="1"/>
        <end position="24"/>
    </location>
</feature>
<dbReference type="Proteomes" id="UP000315677">
    <property type="component" value="Unassembled WGS sequence"/>
</dbReference>
<dbReference type="Gene3D" id="2.40.50.100">
    <property type="match status" value="2"/>
</dbReference>
<keyword evidence="5" id="KW-0732">Signal</keyword>
<evidence type="ECO:0000256" key="1">
    <source>
        <dbReference type="ARBA" id="ARBA00004196"/>
    </source>
</evidence>
<comment type="caution">
    <text evidence="6">The sequence shown here is derived from an EMBL/GenBank/DDBJ whole genome shotgun (WGS) entry which is preliminary data.</text>
</comment>
<dbReference type="AlphaFoldDB" id="A0A543E460"/>
<dbReference type="SUPFAM" id="SSF111369">
    <property type="entry name" value="HlyD-like secretion proteins"/>
    <property type="match status" value="2"/>
</dbReference>
<sequence length="568" mass="57517">MQMDRHRRVLPAAASSALVVLLLAACTGEEPTQARTAPVERAAVTSGVSATGSMSSVTQQNMGFPNGGQLTNVFVKVGDHVEPGQVLATIDDFALRQTLEQQQGQLRSQQAMLDQLVNSPAVGGAKDTHAQAEEILEATRKQAEAVVQADETAIDNAERQLSIDKKAREQAEDKVEASRKACDGGSSGDFDFDFDGGSGGNGGSGGSSGGGDDDGDNDSDGDGDGGSDGDGDGDSDSSGASGSASATPASFQKSSFDPACLTLSSDESALMQAKQKVVASEAALDNAKEQRDVDKTNGDLAIENARQAVVNARNNANSAASDRPFEIEQQRGAVIAAQAAVANAQRDLDNATLRAPVAGTVSVLNGVVGEFLSPGSGTSALAPGSAATIPGVDASAGAAAAAAGPVNPTRPGGAAPFLVLDDVNAFQVVVPFNESDAATIVPNQKVEVAVDALPDLTLTGSVLSVAPTGTSIAGVISYYVTAVVDGSDPRLKDGQTVRATVVTEEIGNVLSVPSAAVRQENGKSTVTVVEPDGAERPVPFEAGKVGAGRTQVLSGLREGQQVVLPATR</sequence>
<evidence type="ECO:0000256" key="4">
    <source>
        <dbReference type="SAM" id="MobiDB-lite"/>
    </source>
</evidence>
<dbReference type="OrthoDB" id="3563414at2"/>
<dbReference type="GO" id="GO:0030313">
    <property type="term" value="C:cell envelope"/>
    <property type="evidence" value="ECO:0007669"/>
    <property type="project" value="UniProtKB-SubCell"/>
</dbReference>
<dbReference type="Gene3D" id="1.10.287.470">
    <property type="entry name" value="Helix hairpin bin"/>
    <property type="match status" value="2"/>
</dbReference>
<evidence type="ECO:0000313" key="6">
    <source>
        <dbReference type="EMBL" id="TQM16370.1"/>
    </source>
</evidence>
<evidence type="ECO:0000313" key="7">
    <source>
        <dbReference type="Proteomes" id="UP000315677"/>
    </source>
</evidence>
<keyword evidence="2 3" id="KW-0175">Coiled coil</keyword>
<feature type="compositionally biased region" description="Basic and acidic residues" evidence="4">
    <location>
        <begin position="158"/>
        <end position="182"/>
    </location>
</feature>
<keyword evidence="7" id="KW-1185">Reference proteome</keyword>
<organism evidence="6 7">
    <name type="scientific">Pseudonocardia kunmingensis</name>
    <dbReference type="NCBI Taxonomy" id="630975"/>
    <lineage>
        <taxon>Bacteria</taxon>
        <taxon>Bacillati</taxon>
        <taxon>Actinomycetota</taxon>
        <taxon>Actinomycetes</taxon>
        <taxon>Pseudonocardiales</taxon>
        <taxon>Pseudonocardiaceae</taxon>
        <taxon>Pseudonocardia</taxon>
    </lineage>
</organism>
<reference evidence="6 7" key="1">
    <citation type="submission" date="2019-06" db="EMBL/GenBank/DDBJ databases">
        <title>Sequencing the genomes of 1000 actinobacteria strains.</title>
        <authorList>
            <person name="Klenk H.-P."/>
        </authorList>
    </citation>
    <scope>NUCLEOTIDE SEQUENCE [LARGE SCALE GENOMIC DNA]</scope>
    <source>
        <strain evidence="6 7">DSM 45301</strain>
    </source>
</reference>
<dbReference type="InterPro" id="IPR050465">
    <property type="entry name" value="UPF0194_transport"/>
</dbReference>
<evidence type="ECO:0000256" key="5">
    <source>
        <dbReference type="SAM" id="SignalP"/>
    </source>
</evidence>
<feature type="compositionally biased region" description="Acidic residues" evidence="4">
    <location>
        <begin position="211"/>
        <end position="235"/>
    </location>
</feature>
<feature type="region of interest" description="Disordered" evidence="4">
    <location>
        <begin position="158"/>
        <end position="253"/>
    </location>
</feature>
<dbReference type="PANTHER" id="PTHR32347:SF23">
    <property type="entry name" value="BLL5650 PROTEIN"/>
    <property type="match status" value="1"/>
</dbReference>
<gene>
    <name evidence="6" type="ORF">FB558_3183</name>
</gene>
<feature type="compositionally biased region" description="Gly residues" evidence="4">
    <location>
        <begin position="196"/>
        <end position="210"/>
    </location>
</feature>
<dbReference type="EMBL" id="VFPA01000001">
    <property type="protein sequence ID" value="TQM16370.1"/>
    <property type="molecule type" value="Genomic_DNA"/>
</dbReference>
<feature type="compositionally biased region" description="Low complexity" evidence="4">
    <location>
        <begin position="236"/>
        <end position="245"/>
    </location>
</feature>
<dbReference type="Gene3D" id="2.40.420.20">
    <property type="match status" value="1"/>
</dbReference>
<name>A0A543E460_9PSEU</name>
<evidence type="ECO:0000256" key="2">
    <source>
        <dbReference type="ARBA" id="ARBA00023054"/>
    </source>
</evidence>
<comment type="subcellular location">
    <subcellularLocation>
        <location evidence="1">Cell envelope</location>
    </subcellularLocation>
</comment>